<keyword evidence="2" id="KW-1185">Reference proteome</keyword>
<evidence type="ECO:0000313" key="2">
    <source>
        <dbReference type="Proteomes" id="UP000886611"/>
    </source>
</evidence>
<comment type="caution">
    <text evidence="1">The sequence shown here is derived from an EMBL/GenBank/DDBJ whole genome shotgun (WGS) entry which is preliminary data.</text>
</comment>
<accession>A0A8X8BTI8</accession>
<dbReference type="EMBL" id="JAATIS010001567">
    <property type="protein sequence ID" value="KAG2466334.1"/>
    <property type="molecule type" value="Genomic_DNA"/>
</dbReference>
<dbReference type="GO" id="GO:0005509">
    <property type="term" value="F:calcium ion binding"/>
    <property type="evidence" value="ECO:0007669"/>
    <property type="project" value="TreeGrafter"/>
</dbReference>
<evidence type="ECO:0000313" key="1">
    <source>
        <dbReference type="EMBL" id="KAG2466334.1"/>
    </source>
</evidence>
<dbReference type="GO" id="GO:0005737">
    <property type="term" value="C:cytoplasm"/>
    <property type="evidence" value="ECO:0007669"/>
    <property type="project" value="TreeGrafter"/>
</dbReference>
<dbReference type="Proteomes" id="UP000886611">
    <property type="component" value="Unassembled WGS sequence"/>
</dbReference>
<dbReference type="SUPFAM" id="SSF47473">
    <property type="entry name" value="EF-hand"/>
    <property type="match status" value="1"/>
</dbReference>
<proteinExistence type="predicted"/>
<dbReference type="PANTHER" id="PTHR11639:SF119">
    <property type="entry name" value="PROTEIN S100"/>
    <property type="match status" value="1"/>
</dbReference>
<feature type="non-terminal residue" evidence="1">
    <location>
        <position position="1"/>
    </location>
</feature>
<name>A0A8X8BTI8_POLSE</name>
<feature type="non-terminal residue" evidence="1">
    <location>
        <position position="95"/>
    </location>
</feature>
<dbReference type="InterPro" id="IPR011992">
    <property type="entry name" value="EF-hand-dom_pair"/>
</dbReference>
<gene>
    <name evidence="1" type="primary">S10i_1</name>
    <name evidence="1" type="ORF">GTO96_0018657</name>
</gene>
<dbReference type="GO" id="GO:0048306">
    <property type="term" value="F:calcium-dependent protein binding"/>
    <property type="evidence" value="ECO:0007669"/>
    <property type="project" value="TreeGrafter"/>
</dbReference>
<reference evidence="1 2" key="1">
    <citation type="journal article" date="2021" name="Cell">
        <title>Tracing the genetic footprints of vertebrate landing in non-teleost ray-finned fishes.</title>
        <authorList>
            <person name="Bi X."/>
            <person name="Wang K."/>
            <person name="Yang L."/>
            <person name="Pan H."/>
            <person name="Jiang H."/>
            <person name="Wei Q."/>
            <person name="Fang M."/>
            <person name="Yu H."/>
            <person name="Zhu C."/>
            <person name="Cai Y."/>
            <person name="He Y."/>
            <person name="Gan X."/>
            <person name="Zeng H."/>
            <person name="Yu D."/>
            <person name="Zhu Y."/>
            <person name="Jiang H."/>
            <person name="Qiu Q."/>
            <person name="Yang H."/>
            <person name="Zhang Y.E."/>
            <person name="Wang W."/>
            <person name="Zhu M."/>
            <person name="He S."/>
            <person name="Zhang G."/>
        </authorList>
    </citation>
    <scope>NUCLEOTIDE SEQUENCE [LARGE SCALE GENOMIC DNA]</scope>
    <source>
        <strain evidence="1">Bchr_013</strain>
    </source>
</reference>
<dbReference type="AlphaFoldDB" id="A0A8X8BTI8"/>
<organism evidence="1 2">
    <name type="scientific">Polypterus senegalus</name>
    <name type="common">Senegal bichir</name>
    <dbReference type="NCBI Taxonomy" id="55291"/>
    <lineage>
        <taxon>Eukaryota</taxon>
        <taxon>Metazoa</taxon>
        <taxon>Chordata</taxon>
        <taxon>Craniata</taxon>
        <taxon>Vertebrata</taxon>
        <taxon>Euteleostomi</taxon>
        <taxon>Actinopterygii</taxon>
        <taxon>Polypteriformes</taxon>
        <taxon>Polypteridae</taxon>
        <taxon>Polypterus</taxon>
    </lineage>
</organism>
<sequence length="95" mass="10576">ITPSTMSLVQGMACVTKAFHKYLGKGRKQEYSKQRELIDLLNKGFGPAIGKSTFIQLSVYLGQGKADEIDKIMKSLDQEKGSEVDFSEYLTLVVQ</sequence>
<dbReference type="PANTHER" id="PTHR11639">
    <property type="entry name" value="S100 CALCIUM-BINDING PROTEIN"/>
    <property type="match status" value="1"/>
</dbReference>
<dbReference type="Gene3D" id="1.10.238.10">
    <property type="entry name" value="EF-hand"/>
    <property type="match status" value="1"/>
</dbReference>
<protein>
    <submittedName>
        <fullName evidence="1">S10I protein</fullName>
    </submittedName>
</protein>